<comment type="caution">
    <text evidence="1">The sequence shown here is derived from an EMBL/GenBank/DDBJ whole genome shotgun (WGS) entry which is preliminary data.</text>
</comment>
<evidence type="ECO:0000313" key="2">
    <source>
        <dbReference type="Proteomes" id="UP000316092"/>
    </source>
</evidence>
<name>A0A553UEB9_9DEIO</name>
<evidence type="ECO:0000313" key="1">
    <source>
        <dbReference type="EMBL" id="TSA78550.1"/>
    </source>
</evidence>
<organism evidence="1 2">
    <name type="scientific">Deinococcus detaillensis</name>
    <dbReference type="NCBI Taxonomy" id="2592048"/>
    <lineage>
        <taxon>Bacteria</taxon>
        <taxon>Thermotogati</taxon>
        <taxon>Deinococcota</taxon>
        <taxon>Deinococci</taxon>
        <taxon>Deinococcales</taxon>
        <taxon>Deinococcaceae</taxon>
        <taxon>Deinococcus</taxon>
    </lineage>
</organism>
<dbReference type="Proteomes" id="UP000316092">
    <property type="component" value="Unassembled WGS sequence"/>
</dbReference>
<accession>A0A553UEB9</accession>
<keyword evidence="2" id="KW-1185">Reference proteome</keyword>
<dbReference type="RefSeq" id="WP_143722330.1">
    <property type="nucleotide sequence ID" value="NZ_VKDB01000075.1"/>
</dbReference>
<proteinExistence type="predicted"/>
<gene>
    <name evidence="1" type="ORF">FNU79_18880</name>
</gene>
<sequence>MNRCGCIIKSVRSLGERSAPTWEDAVSYGKVIARMGRKVTITDLYSYERHVITADGTTTPIGKLIVRRFLGGAWNDGLN</sequence>
<protein>
    <submittedName>
        <fullName evidence="1">Uncharacterized protein</fullName>
    </submittedName>
</protein>
<dbReference type="AlphaFoldDB" id="A0A553UEB9"/>
<dbReference type="EMBL" id="VKDB01000075">
    <property type="protein sequence ID" value="TSA78550.1"/>
    <property type="molecule type" value="Genomic_DNA"/>
</dbReference>
<reference evidence="1 2" key="1">
    <citation type="submission" date="2019-07" db="EMBL/GenBank/DDBJ databases">
        <title>Deinococcus detaillus sp. nov., isolated from humus soil in Antarctica.</title>
        <authorList>
            <person name="Zhang K."/>
        </authorList>
    </citation>
    <scope>NUCLEOTIDE SEQUENCE [LARGE SCALE GENOMIC DNA]</scope>
    <source>
        <strain evidence="1 2">H1</strain>
    </source>
</reference>